<dbReference type="InterPro" id="IPR036918">
    <property type="entry name" value="Pyrv_Knase_C_sf"/>
</dbReference>
<dbReference type="GO" id="GO:0030955">
    <property type="term" value="F:potassium ion binding"/>
    <property type="evidence" value="ECO:0007669"/>
    <property type="project" value="UniProtKB-UniRule"/>
</dbReference>
<evidence type="ECO:0000256" key="10">
    <source>
        <dbReference type="ARBA" id="ARBA00022777"/>
    </source>
</evidence>
<evidence type="ECO:0000256" key="4">
    <source>
        <dbReference type="ARBA" id="ARBA00008663"/>
    </source>
</evidence>
<dbReference type="NCBIfam" id="NF004978">
    <property type="entry name" value="PRK06354.1"/>
    <property type="match status" value="1"/>
</dbReference>
<evidence type="ECO:0000256" key="14">
    <source>
        <dbReference type="ARBA" id="ARBA00023317"/>
    </source>
</evidence>
<evidence type="ECO:0000256" key="7">
    <source>
        <dbReference type="ARBA" id="ARBA00022679"/>
    </source>
</evidence>
<comment type="pathway">
    <text evidence="3 16">Carbohydrate degradation; glycolysis; pyruvate from D-glyceraldehyde 3-phosphate: step 5/5.</text>
</comment>
<keyword evidence="12 16" id="KW-0460">Magnesium</keyword>
<protein>
    <recommendedName>
        <fullName evidence="6 15">Pyruvate kinase</fullName>
        <ecNumber evidence="6 15">2.7.1.40</ecNumber>
    </recommendedName>
</protein>
<evidence type="ECO:0000256" key="13">
    <source>
        <dbReference type="ARBA" id="ARBA00023152"/>
    </source>
</evidence>
<dbReference type="InterPro" id="IPR015813">
    <property type="entry name" value="Pyrv/PenolPyrv_kinase-like_dom"/>
</dbReference>
<comment type="caution">
    <text evidence="19">The sequence shown here is derived from an EMBL/GenBank/DDBJ whole genome shotgun (WGS) entry which is preliminary data.</text>
</comment>
<dbReference type="GO" id="GO:0004743">
    <property type="term" value="F:pyruvate kinase activity"/>
    <property type="evidence" value="ECO:0007669"/>
    <property type="project" value="UniProtKB-UniRule"/>
</dbReference>
<dbReference type="InterPro" id="IPR001697">
    <property type="entry name" value="Pyr_Knase"/>
</dbReference>
<keyword evidence="14 19" id="KW-0670">Pyruvate</keyword>
<dbReference type="Proteomes" id="UP000469325">
    <property type="component" value="Unassembled WGS sequence"/>
</dbReference>
<evidence type="ECO:0000256" key="6">
    <source>
        <dbReference type="ARBA" id="ARBA00012142"/>
    </source>
</evidence>
<evidence type="ECO:0000259" key="17">
    <source>
        <dbReference type="Pfam" id="PF00224"/>
    </source>
</evidence>
<dbReference type="SUPFAM" id="SSF52935">
    <property type="entry name" value="PK C-terminal domain-like"/>
    <property type="match status" value="1"/>
</dbReference>
<dbReference type="Gene3D" id="3.40.1380.20">
    <property type="entry name" value="Pyruvate kinase, C-terminal domain"/>
    <property type="match status" value="1"/>
</dbReference>
<dbReference type="InterPro" id="IPR011037">
    <property type="entry name" value="Pyrv_Knase-like_insert_dom_sf"/>
</dbReference>
<evidence type="ECO:0000256" key="9">
    <source>
        <dbReference type="ARBA" id="ARBA00022741"/>
    </source>
</evidence>
<keyword evidence="7 16" id="KW-0808">Transferase</keyword>
<dbReference type="SUPFAM" id="SSF50800">
    <property type="entry name" value="PK beta-barrel domain-like"/>
    <property type="match status" value="1"/>
</dbReference>
<comment type="cofactor">
    <cofactor evidence="1">
        <name>Mg(2+)</name>
        <dbReference type="ChEBI" id="CHEBI:18420"/>
    </cofactor>
</comment>
<evidence type="ECO:0000256" key="15">
    <source>
        <dbReference type="NCBIfam" id="TIGR01064"/>
    </source>
</evidence>
<comment type="subunit">
    <text evidence="5">Homotetramer.</text>
</comment>
<dbReference type="PRINTS" id="PR01050">
    <property type="entry name" value="PYRUVTKNASE"/>
</dbReference>
<evidence type="ECO:0000256" key="3">
    <source>
        <dbReference type="ARBA" id="ARBA00004997"/>
    </source>
</evidence>
<dbReference type="InterPro" id="IPR015793">
    <property type="entry name" value="Pyrv_Knase_brl"/>
</dbReference>
<evidence type="ECO:0000256" key="2">
    <source>
        <dbReference type="ARBA" id="ARBA00001958"/>
    </source>
</evidence>
<dbReference type="Gene3D" id="3.20.20.60">
    <property type="entry name" value="Phosphoenolpyruvate-binding domains"/>
    <property type="match status" value="1"/>
</dbReference>
<keyword evidence="8" id="KW-0479">Metal-binding</keyword>
<dbReference type="FunFam" id="3.20.20.60:FF:000001">
    <property type="entry name" value="Pyruvate kinase"/>
    <property type="match status" value="1"/>
</dbReference>
<dbReference type="Gene3D" id="2.40.33.10">
    <property type="entry name" value="PK beta-barrel domain-like"/>
    <property type="match status" value="1"/>
</dbReference>
<dbReference type="InterPro" id="IPR015795">
    <property type="entry name" value="Pyrv_Knase_C"/>
</dbReference>
<evidence type="ECO:0000256" key="1">
    <source>
        <dbReference type="ARBA" id="ARBA00001946"/>
    </source>
</evidence>
<evidence type="ECO:0000256" key="16">
    <source>
        <dbReference type="RuleBase" id="RU000504"/>
    </source>
</evidence>
<dbReference type="SUPFAM" id="SSF51621">
    <property type="entry name" value="Phosphoenolpyruvate/pyruvate domain"/>
    <property type="match status" value="1"/>
</dbReference>
<organism evidence="19 20">
    <name type="scientific">Olsenella porci</name>
    <dbReference type="NCBI Taxonomy" id="2652279"/>
    <lineage>
        <taxon>Bacteria</taxon>
        <taxon>Bacillati</taxon>
        <taxon>Actinomycetota</taxon>
        <taxon>Coriobacteriia</taxon>
        <taxon>Coriobacteriales</taxon>
        <taxon>Atopobiaceae</taxon>
        <taxon>Olsenella</taxon>
    </lineage>
</organism>
<feature type="domain" description="Pyruvate kinase barrel" evidence="17">
    <location>
        <begin position="4"/>
        <end position="330"/>
    </location>
</feature>
<dbReference type="PANTHER" id="PTHR11817">
    <property type="entry name" value="PYRUVATE KINASE"/>
    <property type="match status" value="1"/>
</dbReference>
<dbReference type="RefSeq" id="WP_154435086.1">
    <property type="nucleotide sequence ID" value="NZ_VUNC01000004.1"/>
</dbReference>
<dbReference type="AlphaFoldDB" id="A0A6N7XED5"/>
<dbReference type="NCBIfam" id="NF004491">
    <property type="entry name" value="PRK05826.1"/>
    <property type="match status" value="1"/>
</dbReference>
<dbReference type="InterPro" id="IPR040442">
    <property type="entry name" value="Pyrv_kinase-like_dom_sf"/>
</dbReference>
<dbReference type="EC" id="2.7.1.40" evidence="6 15"/>
<dbReference type="Pfam" id="PF00224">
    <property type="entry name" value="PK"/>
    <property type="match status" value="1"/>
</dbReference>
<sequence length="483" mass="52175">MVAKRTKIVCTMGPATESDDVLRELIKSGMNVARFNFSHGSHDYHRKNIERVRRISEELGIPVAIMLDTKGPEVRTGLLEGGQKVTVNTGDEIVVTAQPTTEDFHGNAKHISLDYLDLPKEVTKGSVILIDDGLVGLEVTGVEGQDMHCTVTNGGEIGEKKGVNVPNVEIGLPSVTEQDRADIMFGCELGIDAISASFIRNAKAVDEIRTLCAENGMRNVYIFPKIESAMGVKNFDEILAVSDGIMVARGDLGVEVPAAEVPHIQKTIIRKCNNAYKPVITATQMLDSMIRNPRPTRAEVSDVANAIYDGTDCVMLSGETAAGKYPVQAVQTMASICLETEKYLLERTEYHDRGGMRNVNSAIGAAAVEVADRVGAKCIICPTHSGRTARLISNFRPKLPIYAMSPSNHAIRKTCFQWGVKAFKTTEQGSLSATCYNALTVAKEKGIANKGDLVVVTAGDPQTSPSQGDYITSTNMAMVAQIQ</sequence>
<dbReference type="InterPro" id="IPR015806">
    <property type="entry name" value="Pyrv_Knase_insert_dom_sf"/>
</dbReference>
<comment type="similarity">
    <text evidence="4 16">Belongs to the pyruvate kinase family.</text>
</comment>
<dbReference type="EMBL" id="VUNC01000004">
    <property type="protein sequence ID" value="MST72693.1"/>
    <property type="molecule type" value="Genomic_DNA"/>
</dbReference>
<evidence type="ECO:0000313" key="19">
    <source>
        <dbReference type="EMBL" id="MST72693.1"/>
    </source>
</evidence>
<comment type="catalytic activity">
    <reaction evidence="16">
        <text>pyruvate + ATP = phosphoenolpyruvate + ADP + H(+)</text>
        <dbReference type="Rhea" id="RHEA:18157"/>
        <dbReference type="ChEBI" id="CHEBI:15361"/>
        <dbReference type="ChEBI" id="CHEBI:15378"/>
        <dbReference type="ChEBI" id="CHEBI:30616"/>
        <dbReference type="ChEBI" id="CHEBI:58702"/>
        <dbReference type="ChEBI" id="CHEBI:456216"/>
        <dbReference type="EC" id="2.7.1.40"/>
    </reaction>
</comment>
<evidence type="ECO:0000259" key="18">
    <source>
        <dbReference type="Pfam" id="PF02887"/>
    </source>
</evidence>
<accession>A0A6N7XED5</accession>
<dbReference type="Pfam" id="PF02887">
    <property type="entry name" value="PK_C"/>
    <property type="match status" value="1"/>
</dbReference>
<evidence type="ECO:0000256" key="11">
    <source>
        <dbReference type="ARBA" id="ARBA00022840"/>
    </source>
</evidence>
<gene>
    <name evidence="19" type="primary">pyk</name>
    <name evidence="19" type="ORF">FYJ68_06190</name>
</gene>
<evidence type="ECO:0000313" key="20">
    <source>
        <dbReference type="Proteomes" id="UP000469325"/>
    </source>
</evidence>
<keyword evidence="9" id="KW-0547">Nucleotide-binding</keyword>
<proteinExistence type="inferred from homology"/>
<keyword evidence="10 16" id="KW-0418">Kinase</keyword>
<keyword evidence="11" id="KW-0067">ATP-binding</keyword>
<keyword evidence="20" id="KW-1185">Reference proteome</keyword>
<reference evidence="19 20" key="1">
    <citation type="submission" date="2019-08" db="EMBL/GenBank/DDBJ databases">
        <title>In-depth cultivation of the pig gut microbiome towards novel bacterial diversity and tailored functional studies.</title>
        <authorList>
            <person name="Wylensek D."/>
            <person name="Hitch T.C.A."/>
            <person name="Clavel T."/>
        </authorList>
    </citation>
    <scope>NUCLEOTIDE SEQUENCE [LARGE SCALE GENOMIC DNA]</scope>
    <source>
        <strain evidence="19 20">CA-Schmier-601-WT-1</strain>
    </source>
</reference>
<evidence type="ECO:0000256" key="5">
    <source>
        <dbReference type="ARBA" id="ARBA00011881"/>
    </source>
</evidence>
<evidence type="ECO:0000256" key="8">
    <source>
        <dbReference type="ARBA" id="ARBA00022723"/>
    </source>
</evidence>
<dbReference type="GO" id="GO:0000287">
    <property type="term" value="F:magnesium ion binding"/>
    <property type="evidence" value="ECO:0007669"/>
    <property type="project" value="UniProtKB-UniRule"/>
</dbReference>
<dbReference type="GO" id="GO:0016301">
    <property type="term" value="F:kinase activity"/>
    <property type="evidence" value="ECO:0007669"/>
    <property type="project" value="UniProtKB-KW"/>
</dbReference>
<name>A0A6N7XED5_9ACTN</name>
<dbReference type="FunFam" id="2.40.33.10:FF:000001">
    <property type="entry name" value="Pyruvate kinase"/>
    <property type="match status" value="1"/>
</dbReference>
<dbReference type="GO" id="GO:0006950">
    <property type="term" value="P:response to stress"/>
    <property type="evidence" value="ECO:0007669"/>
    <property type="project" value="UniProtKB-ARBA"/>
</dbReference>
<dbReference type="NCBIfam" id="TIGR01064">
    <property type="entry name" value="pyruv_kin"/>
    <property type="match status" value="1"/>
</dbReference>
<feature type="domain" description="Pyruvate kinase C-terminal" evidence="18">
    <location>
        <begin position="362"/>
        <end position="466"/>
    </location>
</feature>
<dbReference type="GO" id="GO:0005524">
    <property type="term" value="F:ATP binding"/>
    <property type="evidence" value="ECO:0007669"/>
    <property type="project" value="UniProtKB-KW"/>
</dbReference>
<dbReference type="UniPathway" id="UPA00109">
    <property type="reaction ID" value="UER00188"/>
</dbReference>
<evidence type="ECO:0000256" key="12">
    <source>
        <dbReference type="ARBA" id="ARBA00022842"/>
    </source>
</evidence>
<keyword evidence="13 16" id="KW-0324">Glycolysis</keyword>
<comment type="cofactor">
    <cofactor evidence="2">
        <name>K(+)</name>
        <dbReference type="ChEBI" id="CHEBI:29103"/>
    </cofactor>
</comment>